<dbReference type="Gene3D" id="3.60.15.10">
    <property type="entry name" value="Ribonuclease Z/Hydroxyacylglutathione hydrolase-like"/>
    <property type="match status" value="1"/>
</dbReference>
<evidence type="ECO:0000259" key="1">
    <source>
        <dbReference type="SMART" id="SM00849"/>
    </source>
</evidence>
<dbReference type="STRING" id="157838.AN964_12720"/>
<dbReference type="EMBL" id="LJJC01000004">
    <property type="protein sequence ID" value="KQL54269.1"/>
    <property type="molecule type" value="Genomic_DNA"/>
</dbReference>
<dbReference type="PANTHER" id="PTHR42951:SF15">
    <property type="entry name" value="METALLO-BETA-LACTAMASE SUPERFAMILY PROTEIN"/>
    <property type="match status" value="1"/>
</dbReference>
<dbReference type="AlphaFoldDB" id="A0A0Q3WYI0"/>
<gene>
    <name evidence="2" type="ORF">AN964_12720</name>
</gene>
<dbReference type="Pfam" id="PF00753">
    <property type="entry name" value="Lactamase_B"/>
    <property type="match status" value="1"/>
</dbReference>
<dbReference type="RefSeq" id="WP_055740035.1">
    <property type="nucleotide sequence ID" value="NZ_JAAIWL010000025.1"/>
</dbReference>
<keyword evidence="3" id="KW-1185">Reference proteome</keyword>
<dbReference type="InterPro" id="IPR036866">
    <property type="entry name" value="RibonucZ/Hydroxyglut_hydro"/>
</dbReference>
<dbReference type="InterPro" id="IPR001279">
    <property type="entry name" value="Metallo-B-lactamas"/>
</dbReference>
<dbReference type="OrthoDB" id="9802248at2"/>
<dbReference type="CDD" id="cd07721">
    <property type="entry name" value="yflN-like_MBL-fold"/>
    <property type="match status" value="1"/>
</dbReference>
<reference evidence="2 3" key="1">
    <citation type="submission" date="2015-09" db="EMBL/GenBank/DDBJ databases">
        <title>Genome sequencing project for genomic taxonomy and phylogenomics of Bacillus-like bacteria.</title>
        <authorList>
            <person name="Liu B."/>
            <person name="Wang J."/>
            <person name="Zhu Y."/>
            <person name="Liu G."/>
            <person name="Chen Q."/>
            <person name="Chen Z."/>
            <person name="Lan J."/>
            <person name="Che J."/>
            <person name="Ge C."/>
            <person name="Shi H."/>
            <person name="Pan Z."/>
            <person name="Liu X."/>
        </authorList>
    </citation>
    <scope>NUCLEOTIDE SEQUENCE [LARGE SCALE GENOMIC DNA]</scope>
    <source>
        <strain evidence="2 3">LMG 18435</strain>
    </source>
</reference>
<dbReference type="SUPFAM" id="SSF56281">
    <property type="entry name" value="Metallo-hydrolase/oxidoreductase"/>
    <property type="match status" value="1"/>
</dbReference>
<name>A0A0Q3WYI0_9BACI</name>
<proteinExistence type="predicted"/>
<evidence type="ECO:0000313" key="2">
    <source>
        <dbReference type="EMBL" id="KQL54269.1"/>
    </source>
</evidence>
<sequence length="239" mass="26663">MKVAKNVEMIELNIQGFQINPTLIWDEEKAILVDTGMPGQVKALQTAFENAGVPFGKLKAVILTHQDIDHIGSLPEILQECDWKIDVYAHKEDKPYIEGEKHMIKADPNRLSKEAWESLPEPMKALYLNPPKANVDYVLEDGQVLPECGGIEVIFTPGHTPGHISLYLQESKTLITGDAMVIGNGTLQGPVPRNTPDMETALKSLERFLDYDIKSVICYHGGFTNENVNEQIEKIVKSI</sequence>
<dbReference type="GO" id="GO:0016787">
    <property type="term" value="F:hydrolase activity"/>
    <property type="evidence" value="ECO:0007669"/>
    <property type="project" value="UniProtKB-KW"/>
</dbReference>
<dbReference type="SMART" id="SM00849">
    <property type="entry name" value="Lactamase_B"/>
    <property type="match status" value="1"/>
</dbReference>
<protein>
    <submittedName>
        <fullName evidence="2">Hydrolase</fullName>
    </submittedName>
</protein>
<evidence type="ECO:0000313" key="3">
    <source>
        <dbReference type="Proteomes" id="UP000051888"/>
    </source>
</evidence>
<feature type="domain" description="Metallo-beta-lactamase" evidence="1">
    <location>
        <begin position="18"/>
        <end position="220"/>
    </location>
</feature>
<dbReference type="Proteomes" id="UP000051888">
    <property type="component" value="Unassembled WGS sequence"/>
</dbReference>
<dbReference type="PATRIC" id="fig|157838.3.peg.2822"/>
<dbReference type="PANTHER" id="PTHR42951">
    <property type="entry name" value="METALLO-BETA-LACTAMASE DOMAIN-CONTAINING"/>
    <property type="match status" value="1"/>
</dbReference>
<organism evidence="2 3">
    <name type="scientific">Heyndrickxia shackletonii</name>
    <dbReference type="NCBI Taxonomy" id="157838"/>
    <lineage>
        <taxon>Bacteria</taxon>
        <taxon>Bacillati</taxon>
        <taxon>Bacillota</taxon>
        <taxon>Bacilli</taxon>
        <taxon>Bacillales</taxon>
        <taxon>Bacillaceae</taxon>
        <taxon>Heyndrickxia</taxon>
    </lineage>
</organism>
<dbReference type="InterPro" id="IPR050855">
    <property type="entry name" value="NDM-1-like"/>
</dbReference>
<accession>A0A0Q3WYI0</accession>
<comment type="caution">
    <text evidence="2">The sequence shown here is derived from an EMBL/GenBank/DDBJ whole genome shotgun (WGS) entry which is preliminary data.</text>
</comment>
<keyword evidence="2" id="KW-0378">Hydrolase</keyword>